<dbReference type="InterPro" id="IPR018204">
    <property type="entry name" value="Trp_synthase_alpha_AS"/>
</dbReference>
<evidence type="ECO:0000256" key="6">
    <source>
        <dbReference type="ARBA" id="ARBA00023239"/>
    </source>
</evidence>
<evidence type="ECO:0000256" key="2">
    <source>
        <dbReference type="ARBA" id="ARBA00011270"/>
    </source>
</evidence>
<dbReference type="EMBL" id="LCSD01000002">
    <property type="protein sequence ID" value="KKW47922.1"/>
    <property type="molecule type" value="Genomic_DNA"/>
</dbReference>
<gene>
    <name evidence="8" type="primary">trpA</name>
    <name evidence="10" type="ORF">UY98_C0002G0017</name>
</gene>
<dbReference type="InterPro" id="IPR002028">
    <property type="entry name" value="Trp_synthase_suA"/>
</dbReference>
<evidence type="ECO:0000256" key="7">
    <source>
        <dbReference type="ARBA" id="ARBA00049047"/>
    </source>
</evidence>
<feature type="active site" description="Proton acceptor" evidence="8">
    <location>
        <position position="60"/>
    </location>
</feature>
<evidence type="ECO:0000313" key="10">
    <source>
        <dbReference type="EMBL" id="KKW47922.1"/>
    </source>
</evidence>
<comment type="similarity">
    <text evidence="8 9">Belongs to the TrpA family.</text>
</comment>
<evidence type="ECO:0000256" key="9">
    <source>
        <dbReference type="RuleBase" id="RU003662"/>
    </source>
</evidence>
<dbReference type="PROSITE" id="PS00167">
    <property type="entry name" value="TRP_SYNTHASE_ALPHA"/>
    <property type="match status" value="1"/>
</dbReference>
<dbReference type="PANTHER" id="PTHR43406">
    <property type="entry name" value="TRYPTOPHAN SYNTHASE, ALPHA CHAIN"/>
    <property type="match status" value="1"/>
</dbReference>
<evidence type="ECO:0000256" key="3">
    <source>
        <dbReference type="ARBA" id="ARBA00022605"/>
    </source>
</evidence>
<evidence type="ECO:0000256" key="4">
    <source>
        <dbReference type="ARBA" id="ARBA00022822"/>
    </source>
</evidence>
<dbReference type="CDD" id="cd04724">
    <property type="entry name" value="Tryptophan_synthase_alpha"/>
    <property type="match status" value="1"/>
</dbReference>
<dbReference type="Proteomes" id="UP000034789">
    <property type="component" value="Unassembled WGS sequence"/>
</dbReference>
<feature type="active site" description="Proton acceptor" evidence="8">
    <location>
        <position position="49"/>
    </location>
</feature>
<accession>A0A0G2B1Y6</accession>
<dbReference type="SUPFAM" id="SSF51366">
    <property type="entry name" value="Ribulose-phoshate binding barrel"/>
    <property type="match status" value="1"/>
</dbReference>
<evidence type="ECO:0000256" key="5">
    <source>
        <dbReference type="ARBA" id="ARBA00023141"/>
    </source>
</evidence>
<dbReference type="UniPathway" id="UPA00035">
    <property type="reaction ID" value="UER00044"/>
</dbReference>
<keyword evidence="5 8" id="KW-0057">Aromatic amino acid biosynthesis</keyword>
<reference evidence="10 11" key="1">
    <citation type="journal article" date="2015" name="Nature">
        <title>rRNA introns, odd ribosomes, and small enigmatic genomes across a large radiation of phyla.</title>
        <authorList>
            <person name="Brown C.T."/>
            <person name="Hug L.A."/>
            <person name="Thomas B.C."/>
            <person name="Sharon I."/>
            <person name="Castelle C.J."/>
            <person name="Singh A."/>
            <person name="Wilkins M.J."/>
            <person name="Williams K.H."/>
            <person name="Banfield J.F."/>
        </authorList>
    </citation>
    <scope>NUCLEOTIDE SEQUENCE [LARGE SCALE GENOMIC DNA]</scope>
</reference>
<dbReference type="NCBIfam" id="TIGR00262">
    <property type="entry name" value="trpA"/>
    <property type="match status" value="1"/>
</dbReference>
<dbReference type="InterPro" id="IPR013785">
    <property type="entry name" value="Aldolase_TIM"/>
</dbReference>
<evidence type="ECO:0000256" key="1">
    <source>
        <dbReference type="ARBA" id="ARBA00004733"/>
    </source>
</evidence>
<dbReference type="Gene3D" id="3.20.20.70">
    <property type="entry name" value="Aldolase class I"/>
    <property type="match status" value="1"/>
</dbReference>
<dbReference type="Pfam" id="PF00290">
    <property type="entry name" value="Trp_syntA"/>
    <property type="match status" value="1"/>
</dbReference>
<comment type="catalytic activity">
    <reaction evidence="7 8">
        <text>(1S,2R)-1-C-(indol-3-yl)glycerol 3-phosphate + L-serine = D-glyceraldehyde 3-phosphate + L-tryptophan + H2O</text>
        <dbReference type="Rhea" id="RHEA:10532"/>
        <dbReference type="ChEBI" id="CHEBI:15377"/>
        <dbReference type="ChEBI" id="CHEBI:33384"/>
        <dbReference type="ChEBI" id="CHEBI:57912"/>
        <dbReference type="ChEBI" id="CHEBI:58866"/>
        <dbReference type="ChEBI" id="CHEBI:59776"/>
        <dbReference type="EC" id="4.2.1.20"/>
    </reaction>
</comment>
<keyword evidence="3 8" id="KW-0028">Amino-acid biosynthesis</keyword>
<keyword evidence="4 8" id="KW-0822">Tryptophan biosynthesis</keyword>
<sequence length="260" mass="27513">MSASNVLDALLKSGKKPLFMAHMIAGYPSMAESEKVAEALANGGADIIELQIPFSDPMADGPTIAVACGDALKAGATADDALSLLKKVAKLGKPVAVMSYINPVFHMGITKFVKIISDTGASALIIPDCPFDSEEGRELIAACKENDVYLIPVVSPGVPKERLEQLAKESRGFVYCTTRQGITGATSKFSRELADFVAEAKKIFNLPIAVGFGVKSREDVQSLAKIADIVIAGSVFVNLIKEKGVRASEAVEKKVRELAA</sequence>
<proteinExistence type="inferred from homology"/>
<protein>
    <recommendedName>
        <fullName evidence="8">Tryptophan synthase alpha chain</fullName>
        <ecNumber evidence="8">4.2.1.20</ecNumber>
    </recommendedName>
</protein>
<dbReference type="InterPro" id="IPR011060">
    <property type="entry name" value="RibuloseP-bd_barrel"/>
</dbReference>
<comment type="caution">
    <text evidence="10">The sequence shown here is derived from an EMBL/GenBank/DDBJ whole genome shotgun (WGS) entry which is preliminary data.</text>
</comment>
<dbReference type="EC" id="4.2.1.20" evidence="8"/>
<keyword evidence="6 8" id="KW-0456">Lyase</keyword>
<comment type="pathway">
    <text evidence="1 8">Amino-acid biosynthesis; L-tryptophan biosynthesis; L-tryptophan from chorismate: step 5/5.</text>
</comment>
<dbReference type="HAMAP" id="MF_00131">
    <property type="entry name" value="Trp_synth_alpha"/>
    <property type="match status" value="1"/>
</dbReference>
<comment type="function">
    <text evidence="8">The alpha subunit is responsible for the aldol cleavage of indoleglycerol phosphate to indole and glyceraldehyde 3-phosphate.</text>
</comment>
<organism evidence="10 11">
    <name type="scientific">Candidatus Kaiserbacteria bacterium GW2011_GWA2_58_9</name>
    <dbReference type="NCBI Taxonomy" id="1618672"/>
    <lineage>
        <taxon>Bacteria</taxon>
        <taxon>Candidatus Kaiseribacteriota</taxon>
    </lineage>
</organism>
<dbReference type="GO" id="GO:0005829">
    <property type="term" value="C:cytosol"/>
    <property type="evidence" value="ECO:0007669"/>
    <property type="project" value="TreeGrafter"/>
</dbReference>
<comment type="subunit">
    <text evidence="2 8">Tetramer of two alpha and two beta chains.</text>
</comment>
<dbReference type="PATRIC" id="fig|1618672.3.peg.52"/>
<dbReference type="GO" id="GO:0004834">
    <property type="term" value="F:tryptophan synthase activity"/>
    <property type="evidence" value="ECO:0007669"/>
    <property type="project" value="UniProtKB-UniRule"/>
</dbReference>
<evidence type="ECO:0000313" key="11">
    <source>
        <dbReference type="Proteomes" id="UP000034789"/>
    </source>
</evidence>
<evidence type="ECO:0000256" key="8">
    <source>
        <dbReference type="HAMAP-Rule" id="MF_00131"/>
    </source>
</evidence>
<name>A0A0G2B1Y6_9BACT</name>
<dbReference type="AlphaFoldDB" id="A0A0G2B1Y6"/>
<dbReference type="PANTHER" id="PTHR43406:SF1">
    <property type="entry name" value="TRYPTOPHAN SYNTHASE ALPHA CHAIN, CHLOROPLASTIC"/>
    <property type="match status" value="1"/>
</dbReference>